<organism evidence="11 12">
    <name type="scientific">Cellvibrio japonicus (strain Ueda107)</name>
    <name type="common">Pseudomonas fluorescens subsp. cellulosa</name>
    <dbReference type="NCBI Taxonomy" id="498211"/>
    <lineage>
        <taxon>Bacteria</taxon>
        <taxon>Pseudomonadati</taxon>
        <taxon>Pseudomonadota</taxon>
        <taxon>Gammaproteobacteria</taxon>
        <taxon>Cellvibrionales</taxon>
        <taxon>Cellvibrionaceae</taxon>
        <taxon>Cellvibrio</taxon>
    </lineage>
</organism>
<dbReference type="GO" id="GO:0044874">
    <property type="term" value="P:lipoprotein localization to outer membrane"/>
    <property type="evidence" value="ECO:0007669"/>
    <property type="project" value="UniProtKB-UniRule"/>
</dbReference>
<protein>
    <recommendedName>
        <fullName evidence="4 10">Outer-membrane lipoprotein carrier protein</fullName>
    </recommendedName>
</protein>
<dbReference type="KEGG" id="cja:CJA_2555"/>
<keyword evidence="12" id="KW-1185">Reference proteome</keyword>
<dbReference type="OrthoDB" id="9787361at2"/>
<dbReference type="HOGENOM" id="CLU_087560_0_0_6"/>
<dbReference type="Pfam" id="PF03548">
    <property type="entry name" value="LolA"/>
    <property type="match status" value="1"/>
</dbReference>
<evidence type="ECO:0000256" key="2">
    <source>
        <dbReference type="ARBA" id="ARBA00007615"/>
    </source>
</evidence>
<comment type="similarity">
    <text evidence="2 10">Belongs to the LolA family.</text>
</comment>
<feature type="chain" id="PRO_5009007628" description="Outer-membrane lipoprotein carrier protein" evidence="10">
    <location>
        <begin position="22"/>
        <end position="207"/>
    </location>
</feature>
<dbReference type="HAMAP" id="MF_00240">
    <property type="entry name" value="LolA"/>
    <property type="match status" value="1"/>
</dbReference>
<reference evidence="11 12" key="1">
    <citation type="journal article" date="2008" name="J. Bacteriol.">
        <title>Insights into plant cell wall degradation from the genome sequence of the soil bacterium Cellvibrio japonicus.</title>
        <authorList>
            <person name="Deboy R.T."/>
            <person name="Mongodin E.F."/>
            <person name="Fouts D.E."/>
            <person name="Tailford L.E."/>
            <person name="Khouri H."/>
            <person name="Emerson J.B."/>
            <person name="Mohamoud Y."/>
            <person name="Watkins K."/>
            <person name="Henrissat B."/>
            <person name="Gilbert H.J."/>
            <person name="Nelson K.E."/>
        </authorList>
    </citation>
    <scope>NUCLEOTIDE SEQUENCE [LARGE SCALE GENOMIC DNA]</scope>
    <source>
        <strain evidence="11 12">Ueda107</strain>
    </source>
</reference>
<dbReference type="eggNOG" id="COG2834">
    <property type="taxonomic scope" value="Bacteria"/>
</dbReference>
<dbReference type="AlphaFoldDB" id="B3PL41"/>
<dbReference type="InterPro" id="IPR029046">
    <property type="entry name" value="LolA/LolB/LppX"/>
</dbReference>
<dbReference type="GO" id="GO:0042953">
    <property type="term" value="P:lipoprotein transport"/>
    <property type="evidence" value="ECO:0007669"/>
    <property type="project" value="InterPro"/>
</dbReference>
<evidence type="ECO:0000256" key="8">
    <source>
        <dbReference type="ARBA" id="ARBA00022927"/>
    </source>
</evidence>
<evidence type="ECO:0000256" key="7">
    <source>
        <dbReference type="ARBA" id="ARBA00022764"/>
    </source>
</evidence>
<dbReference type="SUPFAM" id="SSF89392">
    <property type="entry name" value="Prokaryotic lipoproteins and lipoprotein localization factors"/>
    <property type="match status" value="1"/>
</dbReference>
<comment type="function">
    <text evidence="10">Participates in the translocation of lipoproteins from the inner membrane to the outer membrane. Only forms a complex with a lipoprotein if the residue after the N-terminal Cys is not an aspartate (The Asp acts as a targeting signal to indicate that the lipoprotein should stay in the inner membrane).</text>
</comment>
<keyword evidence="5 10" id="KW-0813">Transport</keyword>
<keyword evidence="6 10" id="KW-0732">Signal</keyword>
<dbReference type="PANTHER" id="PTHR35869:SF1">
    <property type="entry name" value="OUTER-MEMBRANE LIPOPROTEIN CARRIER PROTEIN"/>
    <property type="match status" value="1"/>
</dbReference>
<dbReference type="NCBIfam" id="TIGR00547">
    <property type="entry name" value="lolA"/>
    <property type="match status" value="1"/>
</dbReference>
<evidence type="ECO:0000256" key="5">
    <source>
        <dbReference type="ARBA" id="ARBA00022448"/>
    </source>
</evidence>
<comment type="subcellular location">
    <subcellularLocation>
        <location evidence="1 10">Periplasm</location>
    </subcellularLocation>
</comment>
<keyword evidence="9 10" id="KW-0143">Chaperone</keyword>
<dbReference type="EMBL" id="CP000934">
    <property type="protein sequence ID" value="ACE82782.1"/>
    <property type="molecule type" value="Genomic_DNA"/>
</dbReference>
<feature type="signal peptide" evidence="10">
    <location>
        <begin position="1"/>
        <end position="21"/>
    </location>
</feature>
<keyword evidence="11" id="KW-0449">Lipoprotein</keyword>
<dbReference type="GO" id="GO:0030288">
    <property type="term" value="C:outer membrane-bounded periplasmic space"/>
    <property type="evidence" value="ECO:0007669"/>
    <property type="project" value="TreeGrafter"/>
</dbReference>
<dbReference type="RefSeq" id="WP_012488151.1">
    <property type="nucleotide sequence ID" value="NC_010995.1"/>
</dbReference>
<keyword evidence="7 10" id="KW-0574">Periplasm</keyword>
<dbReference type="InterPro" id="IPR004564">
    <property type="entry name" value="OM_lipoprot_carrier_LolA-like"/>
</dbReference>
<gene>
    <name evidence="10 11" type="primary">lolA</name>
    <name evidence="11" type="ordered locus">CJA_2555</name>
</gene>
<dbReference type="CDD" id="cd16325">
    <property type="entry name" value="LolA"/>
    <property type="match status" value="1"/>
</dbReference>
<dbReference type="PANTHER" id="PTHR35869">
    <property type="entry name" value="OUTER-MEMBRANE LIPOPROTEIN CARRIER PROTEIN"/>
    <property type="match status" value="1"/>
</dbReference>
<evidence type="ECO:0000256" key="3">
    <source>
        <dbReference type="ARBA" id="ARBA00011245"/>
    </source>
</evidence>
<evidence type="ECO:0000256" key="6">
    <source>
        <dbReference type="ARBA" id="ARBA00022729"/>
    </source>
</evidence>
<accession>B3PL41</accession>
<evidence type="ECO:0000256" key="4">
    <source>
        <dbReference type="ARBA" id="ARBA00014035"/>
    </source>
</evidence>
<evidence type="ECO:0000256" key="9">
    <source>
        <dbReference type="ARBA" id="ARBA00023186"/>
    </source>
</evidence>
<dbReference type="InterPro" id="IPR018323">
    <property type="entry name" value="OM_lipoprot_carrier_LolA_Pbac"/>
</dbReference>
<sequence length="207" mass="23540" precursor="true">MRIFQSCVALLLACCSLIAMADDQAATQLRKHLDAMNSLQGQFTQTVRDAQGEIQEQSHGDFMLMRPGKFYWNTAEPMPQLLVSNNKNIWLYDPDLETVNVREFSNDLRETPALLLSEDVEKLRKNFTITRKAEGTTEQFTLTPKVTEGLFQQLVLVFGAGQLSEFVIQDSLGQMTRCELSNVKRNQTLPEEKFYFIPPAGTEIIKN</sequence>
<dbReference type="Gene3D" id="2.50.20.10">
    <property type="entry name" value="Lipoprotein localisation LolA/LolB/LppX"/>
    <property type="match status" value="1"/>
</dbReference>
<keyword evidence="8 10" id="KW-0653">Protein transport</keyword>
<evidence type="ECO:0000256" key="10">
    <source>
        <dbReference type="HAMAP-Rule" id="MF_00240"/>
    </source>
</evidence>
<evidence type="ECO:0000313" key="11">
    <source>
        <dbReference type="EMBL" id="ACE82782.1"/>
    </source>
</evidence>
<dbReference type="Proteomes" id="UP000001036">
    <property type="component" value="Chromosome"/>
</dbReference>
<proteinExistence type="inferred from homology"/>
<evidence type="ECO:0000313" key="12">
    <source>
        <dbReference type="Proteomes" id="UP000001036"/>
    </source>
</evidence>
<dbReference type="STRING" id="498211.CJA_2555"/>
<name>B3PL41_CELJU</name>
<comment type="subunit">
    <text evidence="3 10">Monomer.</text>
</comment>
<evidence type="ECO:0000256" key="1">
    <source>
        <dbReference type="ARBA" id="ARBA00004418"/>
    </source>
</evidence>